<proteinExistence type="predicted"/>
<dbReference type="PRINTS" id="PR00702">
    <property type="entry name" value="ACRIFLAVINRP"/>
</dbReference>
<name>A0ABW1U338_9BURK</name>
<feature type="transmembrane region" description="Helical" evidence="1">
    <location>
        <begin position="344"/>
        <end position="362"/>
    </location>
</feature>
<reference evidence="3" key="1">
    <citation type="journal article" date="2019" name="Int. J. Syst. Evol. Microbiol.">
        <title>The Global Catalogue of Microorganisms (GCM) 10K type strain sequencing project: providing services to taxonomists for standard genome sequencing and annotation.</title>
        <authorList>
            <consortium name="The Broad Institute Genomics Platform"/>
            <consortium name="The Broad Institute Genome Sequencing Center for Infectious Disease"/>
            <person name="Wu L."/>
            <person name="Ma J."/>
        </authorList>
    </citation>
    <scope>NUCLEOTIDE SEQUENCE [LARGE SCALE GENOMIC DNA]</scope>
    <source>
        <strain evidence="3">CCUG 39402</strain>
    </source>
</reference>
<dbReference type="Pfam" id="PF00873">
    <property type="entry name" value="ACR_tran"/>
    <property type="match status" value="1"/>
</dbReference>
<protein>
    <submittedName>
        <fullName evidence="2">Efflux RND transporter permease subunit</fullName>
    </submittedName>
</protein>
<dbReference type="SUPFAM" id="SSF82866">
    <property type="entry name" value="Multidrug efflux transporter AcrB transmembrane domain"/>
    <property type="match status" value="2"/>
</dbReference>
<feature type="transmembrane region" description="Helical" evidence="1">
    <location>
        <begin position="12"/>
        <end position="29"/>
    </location>
</feature>
<keyword evidence="3" id="KW-1185">Reference proteome</keyword>
<feature type="transmembrane region" description="Helical" evidence="1">
    <location>
        <begin position="906"/>
        <end position="925"/>
    </location>
</feature>
<keyword evidence="1" id="KW-1133">Transmembrane helix</keyword>
<dbReference type="SUPFAM" id="SSF82714">
    <property type="entry name" value="Multidrug efflux transporter AcrB TolC docking domain, DN and DC subdomains"/>
    <property type="match status" value="2"/>
</dbReference>
<dbReference type="Proteomes" id="UP001596270">
    <property type="component" value="Unassembled WGS sequence"/>
</dbReference>
<dbReference type="PANTHER" id="PTHR32063">
    <property type="match status" value="1"/>
</dbReference>
<feature type="transmembrane region" description="Helical" evidence="1">
    <location>
        <begin position="374"/>
        <end position="406"/>
    </location>
</feature>
<dbReference type="Gene3D" id="1.20.1640.10">
    <property type="entry name" value="Multidrug efflux transporter AcrB transmembrane domain"/>
    <property type="match status" value="2"/>
</dbReference>
<feature type="transmembrane region" description="Helical" evidence="1">
    <location>
        <begin position="876"/>
        <end position="894"/>
    </location>
</feature>
<dbReference type="Gene3D" id="3.30.70.1430">
    <property type="entry name" value="Multidrug efflux transporter AcrB pore domain"/>
    <property type="match status" value="2"/>
</dbReference>
<evidence type="ECO:0000256" key="1">
    <source>
        <dbReference type="SAM" id="Phobius"/>
    </source>
</evidence>
<dbReference type="SUPFAM" id="SSF82693">
    <property type="entry name" value="Multidrug efflux transporter AcrB pore domain, PN1, PN2, PC1 and PC2 subdomains"/>
    <property type="match status" value="3"/>
</dbReference>
<organism evidence="2 3">
    <name type="scientific">Polaromonas aquatica</name>
    <dbReference type="NCBI Taxonomy" id="332657"/>
    <lineage>
        <taxon>Bacteria</taxon>
        <taxon>Pseudomonadati</taxon>
        <taxon>Pseudomonadota</taxon>
        <taxon>Betaproteobacteria</taxon>
        <taxon>Burkholderiales</taxon>
        <taxon>Comamonadaceae</taxon>
        <taxon>Polaromonas</taxon>
    </lineage>
</organism>
<dbReference type="Gene3D" id="3.30.70.1440">
    <property type="entry name" value="Multidrug efflux transporter AcrB pore domain"/>
    <property type="match status" value="1"/>
</dbReference>
<comment type="caution">
    <text evidence="2">The sequence shown here is derived from an EMBL/GenBank/DDBJ whole genome shotgun (WGS) entry which is preliminary data.</text>
</comment>
<gene>
    <name evidence="2" type="ORF">ACFQND_19720</name>
</gene>
<feature type="transmembrane region" description="Helical" evidence="1">
    <location>
        <begin position="547"/>
        <end position="568"/>
    </location>
</feature>
<feature type="transmembrane region" description="Helical" evidence="1">
    <location>
        <begin position="931"/>
        <end position="952"/>
    </location>
</feature>
<dbReference type="EMBL" id="JBHSRS010000083">
    <property type="protein sequence ID" value="MFC6283462.1"/>
    <property type="molecule type" value="Genomic_DNA"/>
</dbReference>
<feature type="transmembrane region" description="Helical" evidence="1">
    <location>
        <begin position="469"/>
        <end position="487"/>
    </location>
</feature>
<dbReference type="InterPro" id="IPR001036">
    <property type="entry name" value="Acrflvin-R"/>
</dbReference>
<evidence type="ECO:0000313" key="3">
    <source>
        <dbReference type="Proteomes" id="UP001596270"/>
    </source>
</evidence>
<dbReference type="InterPro" id="IPR027463">
    <property type="entry name" value="AcrB_DN_DC_subdom"/>
</dbReference>
<dbReference type="Gene3D" id="3.30.2090.10">
    <property type="entry name" value="Multidrug efflux transporter AcrB TolC docking domain, DN and DC subdomains"/>
    <property type="match status" value="2"/>
</dbReference>
<feature type="transmembrane region" description="Helical" evidence="1">
    <location>
        <begin position="990"/>
        <end position="1009"/>
    </location>
</feature>
<evidence type="ECO:0000313" key="2">
    <source>
        <dbReference type="EMBL" id="MFC6283462.1"/>
    </source>
</evidence>
<keyword evidence="1" id="KW-0472">Membrane</keyword>
<feature type="transmembrane region" description="Helical" evidence="1">
    <location>
        <begin position="1021"/>
        <end position="1044"/>
    </location>
</feature>
<feature type="transmembrane region" description="Helical" evidence="1">
    <location>
        <begin position="437"/>
        <end position="463"/>
    </location>
</feature>
<dbReference type="PANTHER" id="PTHR32063:SF0">
    <property type="entry name" value="SWARMING MOTILITY PROTEIN SWRC"/>
    <property type="match status" value="1"/>
</dbReference>
<sequence>MWFTQVSLKNPVFATMVMLAIVVLGLFSYQRMQVDQFPNIDLPVVVITTEYPGASPEIVESEVTKKIEEGVNSIAGVNALTSRSYEGQSVVIIEFQLYVDGRKAAEDVREKISAIRPTLRDEVKEPRVLRFDPASKAIWSIAVLPDPKKGSMSAVELTNWADQVLKKRLENVRGTGSITLVGGTKREINIYLNPQAMESLGITADQVVNAVRNENQDLPVGAIRSLAQERVVKIDARMKRPEDFGKIIVARKGGGNGAAVTVEQVARIADGAQEIDSLALYNGQRTLLVSVQKAQDENTIDVVNGLNKAVADIRPQLPAGTRLELITDSARPIRVAVENVRRTLIEGALLTVLIVFLFLNSWRSTVITGLTLPISIIGTFLFMNMFGFTINMITLMALSLCVGLLIDDAIVVRENIVRHVQMGKGPYQASMDGTREIGLAVLATTFSIVAVFLPIGFMGGIIGKFFHEFGVTIVAAVLISMFVSFTLDPMLSSIWHDPSIETHGKRGPPVTFYDKTIGRVTGWFDQATESLSNSYQGILRWSLMHKLATLGLALAIFITSLFMVPLLGTEFVPKADFSETSLNFYTPVGSSLEATEDKARQVEAIIREYPEVKYTLATLNTGNAQGKMYASVYIRMVDRKARTRSADELSGLLRDRLKQVPGITVTHVGLLDSVGGGKQVEFSIQGPDLKELERLARQASDKIRDIPGLVDLDSSVKADKPVIQVDVRRDAASDLGLSVAQIAASLRTLVAGQTVGNWRAPDDQTYDVNVRLAPDARNSPQDLERLPFMSSTMGSNADGSSRIVRLSQVASVSESTGPNQINRRDLAREVAVNANVYKRSAGEVSNDIKARLESMNFPPGYRYQFSGSTKNMAESFGYAVSALVMAILFIYMILASQFKSFLQPMALMTSLPLTLIGVVLALLLFGSALSMFSIIGIVMLMGLVTKNAILLVDFAIRMREDRTDTDGRRIPGMERSEALLMAAKVRLRPILMTTLAMIFGMIPLAFALTEGSEQRAPMGQAVIGGVITSSLLTLVVVPVTYCYMDDLAQWFKRKFGPKAGRKAASGVSAGVTGHD</sequence>
<dbReference type="Gene3D" id="3.30.70.1320">
    <property type="entry name" value="Multidrug efflux transporter AcrB pore domain like"/>
    <property type="match status" value="1"/>
</dbReference>
<dbReference type="RefSeq" id="WP_371438088.1">
    <property type="nucleotide sequence ID" value="NZ_JBHSRS010000083.1"/>
</dbReference>
<accession>A0ABW1U338</accession>
<keyword evidence="1" id="KW-0812">Transmembrane</keyword>